<name>A0A5C8NZ84_9BURK</name>
<feature type="domain" description="Cytochrome c" evidence="6">
    <location>
        <begin position="50"/>
        <end position="153"/>
    </location>
</feature>
<gene>
    <name evidence="7" type="ORF">FHP08_08350</name>
</gene>
<evidence type="ECO:0000256" key="3">
    <source>
        <dbReference type="ARBA" id="ARBA00023004"/>
    </source>
</evidence>
<dbReference type="GO" id="GO:0020037">
    <property type="term" value="F:heme binding"/>
    <property type="evidence" value="ECO:0007669"/>
    <property type="project" value="InterPro"/>
</dbReference>
<keyword evidence="8" id="KW-1185">Reference proteome</keyword>
<dbReference type="Proteomes" id="UP000321548">
    <property type="component" value="Unassembled WGS sequence"/>
</dbReference>
<keyword evidence="3 4" id="KW-0408">Iron</keyword>
<evidence type="ECO:0000313" key="7">
    <source>
        <dbReference type="EMBL" id="TXL66440.1"/>
    </source>
</evidence>
<dbReference type="GO" id="GO:0046872">
    <property type="term" value="F:metal ion binding"/>
    <property type="evidence" value="ECO:0007669"/>
    <property type="project" value="UniProtKB-KW"/>
</dbReference>
<dbReference type="SUPFAM" id="SSF46626">
    <property type="entry name" value="Cytochrome c"/>
    <property type="match status" value="1"/>
</dbReference>
<dbReference type="OrthoDB" id="9811281at2"/>
<dbReference type="AlphaFoldDB" id="A0A5C8NZ84"/>
<dbReference type="Gene3D" id="1.10.760.10">
    <property type="entry name" value="Cytochrome c-like domain"/>
    <property type="match status" value="1"/>
</dbReference>
<evidence type="ECO:0000256" key="1">
    <source>
        <dbReference type="ARBA" id="ARBA00022617"/>
    </source>
</evidence>
<accession>A0A5C8NZ84</accession>
<organism evidence="7 8">
    <name type="scientific">Zeimonas arvi</name>
    <dbReference type="NCBI Taxonomy" id="2498847"/>
    <lineage>
        <taxon>Bacteria</taxon>
        <taxon>Pseudomonadati</taxon>
        <taxon>Pseudomonadota</taxon>
        <taxon>Betaproteobacteria</taxon>
        <taxon>Burkholderiales</taxon>
        <taxon>Burkholderiaceae</taxon>
        <taxon>Zeimonas</taxon>
    </lineage>
</organism>
<evidence type="ECO:0000256" key="5">
    <source>
        <dbReference type="SAM" id="MobiDB-lite"/>
    </source>
</evidence>
<dbReference type="InterPro" id="IPR036909">
    <property type="entry name" value="Cyt_c-like_dom_sf"/>
</dbReference>
<evidence type="ECO:0000256" key="4">
    <source>
        <dbReference type="PROSITE-ProRule" id="PRU00433"/>
    </source>
</evidence>
<protein>
    <submittedName>
        <fullName evidence="7">C-type cytochrome</fullName>
    </submittedName>
</protein>
<dbReference type="PROSITE" id="PS51007">
    <property type="entry name" value="CYTC"/>
    <property type="match status" value="1"/>
</dbReference>
<evidence type="ECO:0000259" key="6">
    <source>
        <dbReference type="PROSITE" id="PS51007"/>
    </source>
</evidence>
<feature type="region of interest" description="Disordered" evidence="5">
    <location>
        <begin position="1"/>
        <end position="24"/>
    </location>
</feature>
<dbReference type="Pfam" id="PF00034">
    <property type="entry name" value="Cytochrom_C"/>
    <property type="match status" value="1"/>
</dbReference>
<keyword evidence="1 4" id="KW-0349">Heme</keyword>
<sequence length="178" mass="18870">MLTAGEARAAQPGERAAAAPGAPAATAARAAQVAQTAPSGKAAAPRHDPALIARGRYLVQTAGCNDCHTPGYAEAGGQVPEKAWLTGDRLGWRGPWGTTYPTNLRLRLAEMSRDEWLRFARAMQPRPPMPWFNVRAMSDQDLTAIWAWVKAMGPAGEPAPQALPPGQAPVGPVVMFPQ</sequence>
<dbReference type="InterPro" id="IPR009056">
    <property type="entry name" value="Cyt_c-like_dom"/>
</dbReference>
<evidence type="ECO:0000313" key="8">
    <source>
        <dbReference type="Proteomes" id="UP000321548"/>
    </source>
</evidence>
<dbReference type="EMBL" id="VDUY01000003">
    <property type="protein sequence ID" value="TXL66440.1"/>
    <property type="molecule type" value="Genomic_DNA"/>
</dbReference>
<proteinExistence type="predicted"/>
<dbReference type="GO" id="GO:0009055">
    <property type="term" value="F:electron transfer activity"/>
    <property type="evidence" value="ECO:0007669"/>
    <property type="project" value="InterPro"/>
</dbReference>
<evidence type="ECO:0000256" key="2">
    <source>
        <dbReference type="ARBA" id="ARBA00022723"/>
    </source>
</evidence>
<reference evidence="7 8" key="1">
    <citation type="submission" date="2019-06" db="EMBL/GenBank/DDBJ databases">
        <title>Quisquiliibacterium sp. nov., isolated from a maize field.</title>
        <authorList>
            <person name="Lin S.-Y."/>
            <person name="Tsai C.-F."/>
            <person name="Young C.-C."/>
        </authorList>
    </citation>
    <scope>NUCLEOTIDE SEQUENCE [LARGE SCALE GENOMIC DNA]</scope>
    <source>
        <strain evidence="7 8">CC-CFT501</strain>
    </source>
</reference>
<comment type="caution">
    <text evidence="7">The sequence shown here is derived from an EMBL/GenBank/DDBJ whole genome shotgun (WGS) entry which is preliminary data.</text>
</comment>
<keyword evidence="2 4" id="KW-0479">Metal-binding</keyword>